<dbReference type="Proteomes" id="UP000266328">
    <property type="component" value="Unassembled WGS sequence"/>
</dbReference>
<dbReference type="RefSeq" id="WP_119088378.1">
    <property type="nucleotide sequence ID" value="NZ_QXIS01000001.1"/>
</dbReference>
<organism evidence="1 2">
    <name type="scientific">Candidatus Cryosericum terrychapinii</name>
    <dbReference type="NCBI Taxonomy" id="2290919"/>
    <lineage>
        <taxon>Bacteria</taxon>
        <taxon>Pseudomonadati</taxon>
        <taxon>Caldisericota/Cryosericota group</taxon>
        <taxon>Candidatus Cryosericota</taxon>
        <taxon>Candidatus Cryosericia</taxon>
        <taxon>Candidatus Cryosericales</taxon>
        <taxon>Candidatus Cryosericaceae</taxon>
        <taxon>Candidatus Cryosericum</taxon>
    </lineage>
</organism>
<gene>
    <name evidence="1" type="ORF">SMC7_00220</name>
</gene>
<accession>A0A398CWA4</accession>
<reference evidence="1 2" key="1">
    <citation type="submission" date="2018-09" db="EMBL/GenBank/DDBJ databases">
        <title>Discovery and Ecogenomic Context for Candidatus Cryosericales, a Global Caldiserica Order Active in Thawing Permafrost.</title>
        <authorList>
            <person name="Martinez M.A."/>
            <person name="Woodcroft B.J."/>
            <person name="Ignacio Espinoza J.C."/>
            <person name="Zayed A."/>
            <person name="Singleton C.M."/>
            <person name="Boyd J."/>
            <person name="Li Y.-F."/>
            <person name="Purvine S."/>
            <person name="Maughan H."/>
            <person name="Hodgkins S.B."/>
            <person name="Anderson D."/>
            <person name="Sederholm M."/>
            <person name="Temperton B."/>
            <person name="Saleska S.R."/>
            <person name="Tyson G.W."/>
            <person name="Rich V.I."/>
        </authorList>
    </citation>
    <scope>NUCLEOTIDE SEQUENCE [LARGE SCALE GENOMIC DNA]</scope>
    <source>
        <strain evidence="1 2">SMC7</strain>
    </source>
</reference>
<evidence type="ECO:0000313" key="1">
    <source>
        <dbReference type="EMBL" id="RIE06945.1"/>
    </source>
</evidence>
<dbReference type="OrthoDB" id="9770571at2"/>
<comment type="caution">
    <text evidence="1">The sequence shown here is derived from an EMBL/GenBank/DDBJ whole genome shotgun (WGS) entry which is preliminary data.</text>
</comment>
<evidence type="ECO:0008006" key="3">
    <source>
        <dbReference type="Google" id="ProtNLM"/>
    </source>
</evidence>
<evidence type="ECO:0000313" key="2">
    <source>
        <dbReference type="Proteomes" id="UP000266328"/>
    </source>
</evidence>
<keyword evidence="2" id="KW-1185">Reference proteome</keyword>
<protein>
    <recommendedName>
        <fullName evidence="3">DUF362 domain-containing protein</fullName>
    </recommendedName>
</protein>
<name>A0A398CWA4_9BACT</name>
<dbReference type="AlphaFoldDB" id="A0A398CWA4"/>
<sequence>MSQTVMIDALGQGSDARSQALDNVFRWMEPQGLDGRRVLVLLGDIPVRLDLVERTVRTLSGAARVDLAARSLAGYDEAYRSALTRLLGERGDLIEIISGEYESLTVPTRSSARQLHKMETPERRYIKQVFVSRCLAETDLFVVVRGLEFNRFSGVHGIFATVLDCIPTKTRTEVLSYAAYGLMGEALLDVWSAIRGVFLFGVFDGEYAREETYGRTAETGVILAGIDPEELDGYALIASGGRVSWSPFGSSASARIGRGSRGRAADVASNIPLDELRARVPDGFLQKPSVRGAFSAPPVFRFSGRPDNFDTLVCPMGAIEEGENGVPLVRRGVCVACGWCLKEYTEASASRR</sequence>
<dbReference type="EMBL" id="QXIS01000001">
    <property type="protein sequence ID" value="RIE06945.1"/>
    <property type="molecule type" value="Genomic_DNA"/>
</dbReference>
<dbReference type="SUPFAM" id="SSF54862">
    <property type="entry name" value="4Fe-4S ferredoxins"/>
    <property type="match status" value="1"/>
</dbReference>
<proteinExistence type="predicted"/>